<dbReference type="AlphaFoldDB" id="A0A920BTT0"/>
<dbReference type="Proteomes" id="UP000682111">
    <property type="component" value="Unassembled WGS sequence"/>
</dbReference>
<sequence length="45" mass="5375">MILFVNMEVTIKVDNEVALQKTLLKLVRVKPTIFRIQWSKKIIEF</sequence>
<protein>
    <submittedName>
        <fullName evidence="1">Uncharacterized protein</fullName>
    </submittedName>
</protein>
<evidence type="ECO:0000313" key="1">
    <source>
        <dbReference type="EMBL" id="GIN62495.1"/>
    </source>
</evidence>
<organism evidence="1 2">
    <name type="scientific">Robertmurraya siralis</name>
    <dbReference type="NCBI Taxonomy" id="77777"/>
    <lineage>
        <taxon>Bacteria</taxon>
        <taxon>Bacillati</taxon>
        <taxon>Bacillota</taxon>
        <taxon>Bacilli</taxon>
        <taxon>Bacillales</taxon>
        <taxon>Bacillaceae</taxon>
        <taxon>Robertmurraya</taxon>
    </lineage>
</organism>
<proteinExistence type="predicted"/>
<accession>A0A920BTT0</accession>
<dbReference type="EMBL" id="BORC01000003">
    <property type="protein sequence ID" value="GIN62495.1"/>
    <property type="molecule type" value="Genomic_DNA"/>
</dbReference>
<keyword evidence="2" id="KW-1185">Reference proteome</keyword>
<evidence type="ECO:0000313" key="2">
    <source>
        <dbReference type="Proteomes" id="UP000682111"/>
    </source>
</evidence>
<comment type="caution">
    <text evidence="1">The sequence shown here is derived from an EMBL/GenBank/DDBJ whole genome shotgun (WGS) entry which is preliminary data.</text>
</comment>
<gene>
    <name evidence="1" type="ORF">J27TS8_24880</name>
</gene>
<reference evidence="1" key="1">
    <citation type="submission" date="2021-03" db="EMBL/GenBank/DDBJ databases">
        <title>Antimicrobial resistance genes in bacteria isolated from Japanese honey, and their potential for conferring macrolide and lincosamide resistance in the American foulbrood pathogen Paenibacillus larvae.</title>
        <authorList>
            <person name="Okamoto M."/>
            <person name="Kumagai M."/>
            <person name="Kanamori H."/>
            <person name="Takamatsu D."/>
        </authorList>
    </citation>
    <scope>NUCLEOTIDE SEQUENCE</scope>
    <source>
        <strain evidence="1">J27TS8</strain>
    </source>
</reference>
<name>A0A920BTT0_9BACI</name>